<sequence length="345" mass="40914">MSSNVILSIIVPCYNIEQYISKCVESLVNISIKKIEFIFVDDGSSDKTYDILLKHKDSRLHVYRKENGGPSSARNYGLEKAKGDFIMFVDGDDYVFPQNIEKIIQKLDSSRELVCFRYIRKEKDNIFENIQDNINVCSVKKIRNGILNVDSTYIKKLIKEGYQFHGPWVKCYSKKIIDDFTIRFPNDLKWGEDICFNLKYLSHISQICLVPLVGYFYRTNESSLILSYYPGKGEQMKKLVENVWEIVEKTELEEKYKYFAARQYLYILQEEICHPMNKEKYSVKRKKAWEIIQENNLFKDAIYTLKLNEMDKKPAILVLLLRIKCFFLIYILFNFKFYIASKRKK</sequence>
<evidence type="ECO:0000256" key="1">
    <source>
        <dbReference type="SAM" id="Phobius"/>
    </source>
</evidence>
<evidence type="ECO:0000313" key="4">
    <source>
        <dbReference type="Proteomes" id="UP000250003"/>
    </source>
</evidence>
<feature type="domain" description="Glycosyltransferase 2-like" evidence="2">
    <location>
        <begin position="8"/>
        <end position="139"/>
    </location>
</feature>
<keyword evidence="1" id="KW-0812">Transmembrane</keyword>
<dbReference type="PANTHER" id="PTHR22916">
    <property type="entry name" value="GLYCOSYLTRANSFERASE"/>
    <property type="match status" value="1"/>
</dbReference>
<feature type="transmembrane region" description="Helical" evidence="1">
    <location>
        <begin position="315"/>
        <end position="335"/>
    </location>
</feature>
<dbReference type="CDD" id="cd00761">
    <property type="entry name" value="Glyco_tranf_GTA_type"/>
    <property type="match status" value="1"/>
</dbReference>
<protein>
    <recommendedName>
        <fullName evidence="2">Glycosyltransferase 2-like domain-containing protein</fullName>
    </recommendedName>
</protein>
<dbReference type="RefSeq" id="WP_111918867.1">
    <property type="nucleotide sequence ID" value="NZ_CP030280.1"/>
</dbReference>
<reference evidence="4" key="1">
    <citation type="submission" date="2018-06" db="EMBL/GenBank/DDBJ databases">
        <title>Description of Blautia argi sp. nov., a new anaerobic isolated from dog feces.</title>
        <authorList>
            <person name="Chang Y.-H."/>
            <person name="Paek J."/>
            <person name="Shin Y."/>
        </authorList>
    </citation>
    <scope>NUCLEOTIDE SEQUENCE [LARGE SCALE GENOMIC DNA]</scope>
    <source>
        <strain evidence="4">KCTC 15426</strain>
    </source>
</reference>
<proteinExistence type="predicted"/>
<name>A0A2Z4U976_9FIRM</name>
<keyword evidence="4" id="KW-1185">Reference proteome</keyword>
<evidence type="ECO:0000313" key="3">
    <source>
        <dbReference type="EMBL" id="AWY97587.1"/>
    </source>
</evidence>
<dbReference type="AlphaFoldDB" id="A0A2Z4U976"/>
<keyword evidence="1" id="KW-0472">Membrane</keyword>
<evidence type="ECO:0000259" key="2">
    <source>
        <dbReference type="Pfam" id="PF00535"/>
    </source>
</evidence>
<dbReference type="SUPFAM" id="SSF53448">
    <property type="entry name" value="Nucleotide-diphospho-sugar transferases"/>
    <property type="match status" value="1"/>
</dbReference>
<dbReference type="EMBL" id="CP030280">
    <property type="protein sequence ID" value="AWY97587.1"/>
    <property type="molecule type" value="Genomic_DNA"/>
</dbReference>
<organism evidence="3 4">
    <name type="scientific">Blautia argi</name>
    <dbReference type="NCBI Taxonomy" id="1912897"/>
    <lineage>
        <taxon>Bacteria</taxon>
        <taxon>Bacillati</taxon>
        <taxon>Bacillota</taxon>
        <taxon>Clostridia</taxon>
        <taxon>Lachnospirales</taxon>
        <taxon>Lachnospiraceae</taxon>
        <taxon>Blautia</taxon>
    </lineage>
</organism>
<dbReference type="OrthoDB" id="9785185at2"/>
<keyword evidence="1" id="KW-1133">Transmembrane helix</keyword>
<dbReference type="GO" id="GO:0016758">
    <property type="term" value="F:hexosyltransferase activity"/>
    <property type="evidence" value="ECO:0007669"/>
    <property type="project" value="UniProtKB-ARBA"/>
</dbReference>
<dbReference type="Gene3D" id="3.90.550.10">
    <property type="entry name" value="Spore Coat Polysaccharide Biosynthesis Protein SpsA, Chain A"/>
    <property type="match status" value="1"/>
</dbReference>
<dbReference type="InterPro" id="IPR029044">
    <property type="entry name" value="Nucleotide-diphossugar_trans"/>
</dbReference>
<accession>A0A2Z4U976</accession>
<dbReference type="Proteomes" id="UP000250003">
    <property type="component" value="Chromosome"/>
</dbReference>
<dbReference type="Pfam" id="PF00535">
    <property type="entry name" value="Glycos_transf_2"/>
    <property type="match status" value="1"/>
</dbReference>
<gene>
    <name evidence="3" type="ORF">DQQ01_04840</name>
</gene>
<dbReference type="PANTHER" id="PTHR22916:SF3">
    <property type="entry name" value="UDP-GLCNAC:BETAGAL BETA-1,3-N-ACETYLGLUCOSAMINYLTRANSFERASE-LIKE PROTEIN 1"/>
    <property type="match status" value="1"/>
</dbReference>
<dbReference type="KEGG" id="blau:DQQ01_04840"/>
<dbReference type="InterPro" id="IPR001173">
    <property type="entry name" value="Glyco_trans_2-like"/>
</dbReference>